<name>A0A238JCN6_9RHOB</name>
<keyword evidence="2" id="KW-1185">Reference proteome</keyword>
<proteinExistence type="predicted"/>
<dbReference type="Proteomes" id="UP000225972">
    <property type="component" value="Unassembled WGS sequence"/>
</dbReference>
<organism evidence="1 2">
    <name type="scientific">Pelagimonas phthalicica</name>
    <dbReference type="NCBI Taxonomy" id="1037362"/>
    <lineage>
        <taxon>Bacteria</taxon>
        <taxon>Pseudomonadati</taxon>
        <taxon>Pseudomonadota</taxon>
        <taxon>Alphaproteobacteria</taxon>
        <taxon>Rhodobacterales</taxon>
        <taxon>Roseobacteraceae</taxon>
        <taxon>Pelagimonas</taxon>
    </lineage>
</organism>
<sequence length="58" mass="6612">MMRFCSGLAKGARAEALALAMQLTHNPYYVKYITAQKRCPRHIEPITHGAIKFAVLHW</sequence>
<gene>
    <name evidence="1" type="ORF">TRP8649_02558</name>
</gene>
<dbReference type="EMBL" id="FXXP01000002">
    <property type="protein sequence ID" value="SMX28438.1"/>
    <property type="molecule type" value="Genomic_DNA"/>
</dbReference>
<evidence type="ECO:0000313" key="1">
    <source>
        <dbReference type="EMBL" id="SMX28438.1"/>
    </source>
</evidence>
<evidence type="ECO:0000313" key="2">
    <source>
        <dbReference type="Proteomes" id="UP000225972"/>
    </source>
</evidence>
<reference evidence="2" key="1">
    <citation type="submission" date="2017-05" db="EMBL/GenBank/DDBJ databases">
        <authorList>
            <person name="Rodrigo-Torres L."/>
            <person name="Arahal R. D."/>
            <person name="Lucena T."/>
        </authorList>
    </citation>
    <scope>NUCLEOTIDE SEQUENCE [LARGE SCALE GENOMIC DNA]</scope>
    <source>
        <strain evidence="2">CECT 8649</strain>
    </source>
</reference>
<accession>A0A238JCN6</accession>
<protein>
    <submittedName>
        <fullName evidence="1">Uncharacterized protein</fullName>
    </submittedName>
</protein>
<dbReference type="AlphaFoldDB" id="A0A238JCN6"/>